<organism evidence="1 2">
    <name type="scientific">Dibothriocephalus latus</name>
    <name type="common">Fish tapeworm</name>
    <name type="synonym">Diphyllobothrium latum</name>
    <dbReference type="NCBI Taxonomy" id="60516"/>
    <lineage>
        <taxon>Eukaryota</taxon>
        <taxon>Metazoa</taxon>
        <taxon>Spiralia</taxon>
        <taxon>Lophotrochozoa</taxon>
        <taxon>Platyhelminthes</taxon>
        <taxon>Cestoda</taxon>
        <taxon>Eucestoda</taxon>
        <taxon>Diphyllobothriidea</taxon>
        <taxon>Diphyllobothriidae</taxon>
        <taxon>Dibothriocephalus</taxon>
    </lineage>
</organism>
<protein>
    <recommendedName>
        <fullName evidence="3">Phosphoserine aminotransferase</fullName>
    </recommendedName>
</protein>
<keyword evidence="2" id="KW-1185">Reference proteome</keyword>
<proteinExistence type="predicted"/>
<dbReference type="EMBL" id="UYRU01077094">
    <property type="protein sequence ID" value="VDN27712.1"/>
    <property type="molecule type" value="Genomic_DNA"/>
</dbReference>
<sequence>MNLFGGNSKTADYLVTGAWSAKALAEARKYGDCREVCPRDDEFRGRHFFLLLPFTFGRLCLMATAGGVRNAI</sequence>
<dbReference type="AlphaFoldDB" id="A0A3P7Q6Z0"/>
<dbReference type="InterPro" id="IPR015421">
    <property type="entry name" value="PyrdxlP-dep_Trfase_major"/>
</dbReference>
<reference evidence="1 2" key="1">
    <citation type="submission" date="2018-11" db="EMBL/GenBank/DDBJ databases">
        <authorList>
            <consortium name="Pathogen Informatics"/>
        </authorList>
    </citation>
    <scope>NUCLEOTIDE SEQUENCE [LARGE SCALE GENOMIC DNA]</scope>
</reference>
<evidence type="ECO:0000313" key="2">
    <source>
        <dbReference type="Proteomes" id="UP000281553"/>
    </source>
</evidence>
<name>A0A3P7Q6Z0_DIBLA</name>
<dbReference type="Gene3D" id="3.40.640.10">
    <property type="entry name" value="Type I PLP-dependent aspartate aminotransferase-like (Major domain)"/>
    <property type="match status" value="1"/>
</dbReference>
<evidence type="ECO:0000313" key="1">
    <source>
        <dbReference type="EMBL" id="VDN27712.1"/>
    </source>
</evidence>
<gene>
    <name evidence="1" type="ORF">DILT_LOCUS15058</name>
</gene>
<accession>A0A3P7Q6Z0</accession>
<evidence type="ECO:0008006" key="3">
    <source>
        <dbReference type="Google" id="ProtNLM"/>
    </source>
</evidence>
<dbReference type="Proteomes" id="UP000281553">
    <property type="component" value="Unassembled WGS sequence"/>
</dbReference>